<dbReference type="EMBL" id="LR778114">
    <property type="protein sequence ID" value="CAB1129479.1"/>
    <property type="molecule type" value="Genomic_DNA"/>
</dbReference>
<organism evidence="2 3">
    <name type="scientific">Candidatus Hydrogenisulfobacillus filiaventi</name>
    <dbReference type="NCBI Taxonomy" id="2707344"/>
    <lineage>
        <taxon>Bacteria</taxon>
        <taxon>Bacillati</taxon>
        <taxon>Bacillota</taxon>
        <taxon>Clostridia</taxon>
        <taxon>Eubacteriales</taxon>
        <taxon>Clostridiales Family XVII. Incertae Sedis</taxon>
        <taxon>Candidatus Hydrogenisulfobacillus</taxon>
    </lineage>
</organism>
<evidence type="ECO:0000313" key="2">
    <source>
        <dbReference type="EMBL" id="CAB1129479.1"/>
    </source>
</evidence>
<proteinExistence type="predicted"/>
<reference evidence="2 3" key="1">
    <citation type="submission" date="2020-02" db="EMBL/GenBank/DDBJ databases">
        <authorList>
            <person name="Hogendoorn C."/>
        </authorList>
    </citation>
    <scope>NUCLEOTIDE SEQUENCE [LARGE SCALE GENOMIC DNA]</scope>
    <source>
        <strain evidence="2">R501</strain>
    </source>
</reference>
<accession>A0A6F8ZHX1</accession>
<dbReference type="AlphaFoldDB" id="A0A6F8ZHX1"/>
<sequence length="97" mass="10891">MGRIQARGAWGSRKKSRRACPTVSNKSAAVSYHGIERARIEATHASGVSLLTDRGHRLFVPYQDLRSGQVAFHTQDDLEQERARAKLRHRGPQQEGQ</sequence>
<gene>
    <name evidence="2" type="ORF">R50_1982</name>
</gene>
<dbReference type="KEGG" id="hfv:R50_1982"/>
<protein>
    <submittedName>
        <fullName evidence="2">Uncharacterized protein</fullName>
    </submittedName>
</protein>
<dbReference type="Proteomes" id="UP000503399">
    <property type="component" value="Chromosome"/>
</dbReference>
<evidence type="ECO:0000313" key="3">
    <source>
        <dbReference type="Proteomes" id="UP000503399"/>
    </source>
</evidence>
<name>A0A6F8ZHX1_9FIRM</name>
<evidence type="ECO:0000256" key="1">
    <source>
        <dbReference type="SAM" id="MobiDB-lite"/>
    </source>
</evidence>
<keyword evidence="3" id="KW-1185">Reference proteome</keyword>
<feature type="region of interest" description="Disordered" evidence="1">
    <location>
        <begin position="1"/>
        <end position="22"/>
    </location>
</feature>